<protein>
    <submittedName>
        <fullName evidence="1">Uncharacterized protein</fullName>
    </submittedName>
</protein>
<sequence>MIVQQHLTLLPVSLETRTLHPIRMVLHRKNRTTTMHRKIPMALLLISRMVTTRVSPAVDLAVQAK</sequence>
<proteinExistence type="predicted"/>
<reference evidence="1 2" key="1">
    <citation type="submission" date="2020-08" db="EMBL/GenBank/DDBJ databases">
        <title>Genome public.</title>
        <authorList>
            <person name="Liu C."/>
            <person name="Sun Q."/>
        </authorList>
    </citation>
    <scope>NUCLEOTIDE SEQUENCE [LARGE SCALE GENOMIC DNA]</scope>
    <source>
        <strain evidence="1 2">NSJ-10</strain>
    </source>
</reference>
<name>A0A8I0DSR3_9FIRM</name>
<evidence type="ECO:0000313" key="1">
    <source>
        <dbReference type="EMBL" id="MBC5661584.1"/>
    </source>
</evidence>
<dbReference type="EMBL" id="JACOOX010000001">
    <property type="protein sequence ID" value="MBC5661584.1"/>
    <property type="molecule type" value="Genomic_DNA"/>
</dbReference>
<organism evidence="1 2">
    <name type="scientific">Coprococcus hominis</name>
    <name type="common">ex Liu et al. 2022</name>
    <dbReference type="NCBI Taxonomy" id="2763039"/>
    <lineage>
        <taxon>Bacteria</taxon>
        <taxon>Bacillati</taxon>
        <taxon>Bacillota</taxon>
        <taxon>Clostridia</taxon>
        <taxon>Lachnospirales</taxon>
        <taxon>Lachnospiraceae</taxon>
        <taxon>Coprococcus</taxon>
    </lineage>
</organism>
<keyword evidence="2" id="KW-1185">Reference proteome</keyword>
<dbReference type="AlphaFoldDB" id="A0A8I0DSR3"/>
<dbReference type="Proteomes" id="UP000615234">
    <property type="component" value="Unassembled WGS sequence"/>
</dbReference>
<comment type="caution">
    <text evidence="1">The sequence shown here is derived from an EMBL/GenBank/DDBJ whole genome shotgun (WGS) entry which is preliminary data.</text>
</comment>
<evidence type="ECO:0000313" key="2">
    <source>
        <dbReference type="Proteomes" id="UP000615234"/>
    </source>
</evidence>
<dbReference type="RefSeq" id="WP_186847260.1">
    <property type="nucleotide sequence ID" value="NZ_JACOOX010000001.1"/>
</dbReference>
<accession>A0A8I0DSR3</accession>
<gene>
    <name evidence="1" type="ORF">H8S09_01530</name>
</gene>